<feature type="region of interest" description="Disordered" evidence="1">
    <location>
        <begin position="1"/>
        <end position="25"/>
    </location>
</feature>
<proteinExistence type="predicted"/>
<name>A0A7S4NKS7_9EUKA</name>
<gene>
    <name evidence="2" type="ORF">CPOL0286_LOCUS19009</name>
</gene>
<evidence type="ECO:0000313" key="2">
    <source>
        <dbReference type="EMBL" id="CAE2292512.1"/>
    </source>
</evidence>
<evidence type="ECO:0000256" key="1">
    <source>
        <dbReference type="SAM" id="MobiDB-lite"/>
    </source>
</evidence>
<protein>
    <submittedName>
        <fullName evidence="2">Uncharacterized protein</fullName>
    </submittedName>
</protein>
<accession>A0A7S4NKS7</accession>
<reference evidence="2" key="1">
    <citation type="submission" date="2021-01" db="EMBL/GenBank/DDBJ databases">
        <authorList>
            <person name="Corre E."/>
            <person name="Pelletier E."/>
            <person name="Niang G."/>
            <person name="Scheremetjew M."/>
            <person name="Finn R."/>
            <person name="Kale V."/>
            <person name="Holt S."/>
            <person name="Cochrane G."/>
            <person name="Meng A."/>
            <person name="Brown T."/>
            <person name="Cohen L."/>
        </authorList>
    </citation>
    <scope>NUCLEOTIDE SEQUENCE</scope>
    <source>
        <strain evidence="2">UIO037</strain>
    </source>
</reference>
<dbReference type="EMBL" id="HBKO01041343">
    <property type="protein sequence ID" value="CAE2292512.1"/>
    <property type="molecule type" value="Transcribed_RNA"/>
</dbReference>
<organism evidence="2">
    <name type="scientific">Prymnesium polylepis</name>
    <dbReference type="NCBI Taxonomy" id="72548"/>
    <lineage>
        <taxon>Eukaryota</taxon>
        <taxon>Haptista</taxon>
        <taxon>Haptophyta</taxon>
        <taxon>Prymnesiophyceae</taxon>
        <taxon>Prymnesiales</taxon>
        <taxon>Prymnesiaceae</taxon>
        <taxon>Prymnesium</taxon>
    </lineage>
</organism>
<sequence length="120" mass="12757">MLCKELGLAPERAPAKAGRRKQEGDLWEALPYGRDGLPSDGASTTLNLSQGQRIALTDGNAPLVEPGTEGVVGPKTKQGHYTLLLDGGKRCTLGKWMLCDAKAGKLARLPLVNAPRRKPA</sequence>
<dbReference type="AlphaFoldDB" id="A0A7S4NKS7"/>